<protein>
    <submittedName>
        <fullName evidence="5">CoA ester lyase</fullName>
    </submittedName>
</protein>
<sequence length="266" mass="27935">MGPSVLFCPGDRPDRYGKALERADTVVLDLEDAVAPEAKAHARGAVVAALPGLPADRVVVRINGTDTPWHGADFAALREVWQGPLMLPKCDGAAAVSALMPAPVFALIENAAGVLNADPIAAADNCCGLMWGSEDLTASLGGTSSREPGGAFTGVSQHARHHTLLAARRHGRIAIDTVHVDFDDEDGLRAEAESAARMGFDAKACIHPRQADVVRAAFRPSPQQLAWARDILEAARRHGGVFRQGGTMIDAPLVAHARAILARGSS</sequence>
<dbReference type="Gene3D" id="3.20.20.60">
    <property type="entry name" value="Phosphoenolpyruvate-binding domains"/>
    <property type="match status" value="1"/>
</dbReference>
<dbReference type="Pfam" id="PF03328">
    <property type="entry name" value="HpcH_HpaI"/>
    <property type="match status" value="1"/>
</dbReference>
<comment type="caution">
    <text evidence="5">The sequence shown here is derived from an EMBL/GenBank/DDBJ whole genome shotgun (WGS) entry which is preliminary data.</text>
</comment>
<dbReference type="Proteomes" id="UP001501444">
    <property type="component" value="Unassembled WGS sequence"/>
</dbReference>
<dbReference type="RefSeq" id="WP_344612230.1">
    <property type="nucleotide sequence ID" value="NZ_BAAARV010000019.1"/>
</dbReference>
<name>A0ABN3FXP3_9ACTN</name>
<comment type="cofactor">
    <cofactor evidence="1">
        <name>Mg(2+)</name>
        <dbReference type="ChEBI" id="CHEBI:18420"/>
    </cofactor>
</comment>
<dbReference type="InterPro" id="IPR005000">
    <property type="entry name" value="Aldolase/citrate-lyase_domain"/>
</dbReference>
<dbReference type="InterPro" id="IPR015813">
    <property type="entry name" value="Pyrv/PenolPyrv_kinase-like_dom"/>
</dbReference>
<dbReference type="GO" id="GO:0016829">
    <property type="term" value="F:lyase activity"/>
    <property type="evidence" value="ECO:0007669"/>
    <property type="project" value="UniProtKB-KW"/>
</dbReference>
<keyword evidence="2" id="KW-0479">Metal-binding</keyword>
<dbReference type="EMBL" id="BAAARV010000019">
    <property type="protein sequence ID" value="GAA2339839.1"/>
    <property type="molecule type" value="Genomic_DNA"/>
</dbReference>
<evidence type="ECO:0000313" key="5">
    <source>
        <dbReference type="EMBL" id="GAA2339839.1"/>
    </source>
</evidence>
<evidence type="ECO:0000259" key="4">
    <source>
        <dbReference type="Pfam" id="PF03328"/>
    </source>
</evidence>
<feature type="domain" description="HpcH/HpaI aldolase/citrate lyase" evidence="4">
    <location>
        <begin position="4"/>
        <end position="208"/>
    </location>
</feature>
<gene>
    <name evidence="5" type="ORF">GCM10010170_022300</name>
</gene>
<dbReference type="InterPro" id="IPR040442">
    <property type="entry name" value="Pyrv_kinase-like_dom_sf"/>
</dbReference>
<evidence type="ECO:0000256" key="3">
    <source>
        <dbReference type="ARBA" id="ARBA00022842"/>
    </source>
</evidence>
<keyword evidence="3" id="KW-0460">Magnesium</keyword>
<dbReference type="InterPro" id="IPR011206">
    <property type="entry name" value="Citrate_lyase_beta/mcl1/mcl2"/>
</dbReference>
<keyword evidence="6" id="KW-1185">Reference proteome</keyword>
<organism evidence="5 6">
    <name type="scientific">Dactylosporangium salmoneum</name>
    <dbReference type="NCBI Taxonomy" id="53361"/>
    <lineage>
        <taxon>Bacteria</taxon>
        <taxon>Bacillati</taxon>
        <taxon>Actinomycetota</taxon>
        <taxon>Actinomycetes</taxon>
        <taxon>Micromonosporales</taxon>
        <taxon>Micromonosporaceae</taxon>
        <taxon>Dactylosporangium</taxon>
    </lineage>
</organism>
<proteinExistence type="predicted"/>
<evidence type="ECO:0000313" key="6">
    <source>
        <dbReference type="Proteomes" id="UP001501444"/>
    </source>
</evidence>
<evidence type="ECO:0000256" key="2">
    <source>
        <dbReference type="ARBA" id="ARBA00022723"/>
    </source>
</evidence>
<evidence type="ECO:0000256" key="1">
    <source>
        <dbReference type="ARBA" id="ARBA00001946"/>
    </source>
</evidence>
<dbReference type="SUPFAM" id="SSF51621">
    <property type="entry name" value="Phosphoenolpyruvate/pyruvate domain"/>
    <property type="match status" value="1"/>
</dbReference>
<keyword evidence="5" id="KW-0456">Lyase</keyword>
<reference evidence="5 6" key="1">
    <citation type="journal article" date="2019" name="Int. J. Syst. Evol. Microbiol.">
        <title>The Global Catalogue of Microorganisms (GCM) 10K type strain sequencing project: providing services to taxonomists for standard genome sequencing and annotation.</title>
        <authorList>
            <consortium name="The Broad Institute Genomics Platform"/>
            <consortium name="The Broad Institute Genome Sequencing Center for Infectious Disease"/>
            <person name="Wu L."/>
            <person name="Ma J."/>
        </authorList>
    </citation>
    <scope>NUCLEOTIDE SEQUENCE [LARGE SCALE GENOMIC DNA]</scope>
    <source>
        <strain evidence="5 6">JCM 3272</strain>
    </source>
</reference>
<dbReference type="PANTHER" id="PTHR32308:SF10">
    <property type="entry name" value="CITRATE LYASE SUBUNIT BETA"/>
    <property type="match status" value="1"/>
</dbReference>
<accession>A0ABN3FXP3</accession>
<dbReference type="PANTHER" id="PTHR32308">
    <property type="entry name" value="LYASE BETA SUBUNIT, PUTATIVE (AFU_ORTHOLOGUE AFUA_4G13030)-RELATED"/>
    <property type="match status" value="1"/>
</dbReference>
<dbReference type="PIRSF" id="PIRSF015582">
    <property type="entry name" value="Cit_lyase_B"/>
    <property type="match status" value="1"/>
</dbReference>